<dbReference type="OrthoDB" id="205794at2759"/>
<dbReference type="STRING" id="37360.A0A0G4IYF7"/>
<dbReference type="EMBL" id="CDSF01000101">
    <property type="protein sequence ID" value="CEP00393.1"/>
    <property type="molecule type" value="Genomic_DNA"/>
</dbReference>
<dbReference type="GO" id="GO:0071013">
    <property type="term" value="C:catalytic step 2 spliceosome"/>
    <property type="evidence" value="ECO:0007669"/>
    <property type="project" value="TreeGrafter"/>
</dbReference>
<dbReference type="GO" id="GO:0006397">
    <property type="term" value="P:mRNA processing"/>
    <property type="evidence" value="ECO:0007669"/>
    <property type="project" value="UniProtKB-KW"/>
</dbReference>
<evidence type="ECO:0000256" key="2">
    <source>
        <dbReference type="ARBA" id="ARBA00010788"/>
    </source>
</evidence>
<protein>
    <recommendedName>
        <fullName evidence="9">Breast carcinoma amplified sequence 2</fullName>
    </recommendedName>
</protein>
<gene>
    <name evidence="7" type="ORF">PBRA_001447</name>
</gene>
<dbReference type="Pfam" id="PF05700">
    <property type="entry name" value="BCAS2"/>
    <property type="match status" value="1"/>
</dbReference>
<accession>A0A0G4IYF7</accession>
<dbReference type="PANTHER" id="PTHR13296:SF0">
    <property type="entry name" value="PRE-MRNA-SPLICING FACTOR SPF27"/>
    <property type="match status" value="1"/>
</dbReference>
<dbReference type="PANTHER" id="PTHR13296">
    <property type="entry name" value="BCAS2 PROTEIN"/>
    <property type="match status" value="1"/>
</dbReference>
<evidence type="ECO:0000256" key="1">
    <source>
        <dbReference type="ARBA" id="ARBA00004123"/>
    </source>
</evidence>
<dbReference type="InterPro" id="IPR008409">
    <property type="entry name" value="SPF27"/>
</dbReference>
<dbReference type="GO" id="GO:0071011">
    <property type="term" value="C:precatalytic spliceosome"/>
    <property type="evidence" value="ECO:0007669"/>
    <property type="project" value="TreeGrafter"/>
</dbReference>
<keyword evidence="3" id="KW-0507">mRNA processing</keyword>
<keyword evidence="8" id="KW-1185">Reference proteome</keyword>
<dbReference type="GO" id="GO:0000974">
    <property type="term" value="C:Prp19 complex"/>
    <property type="evidence" value="ECO:0007669"/>
    <property type="project" value="TreeGrafter"/>
</dbReference>
<evidence type="ECO:0008006" key="9">
    <source>
        <dbReference type="Google" id="ProtNLM"/>
    </source>
</evidence>
<sequence>MLDSLAYVEHAFGTQESRAMADALVDDEIIRSGIDTTHWHPSVAPESEFAGSEMVNAELERIGAGEPAPARDATRWDHWQFPSVKDKGADELSRAALERAQVQTELAHFHSINATLDERLAGPVLEGHLALLETQIADMNVRLQDVKTSTDTVNAKRKRSQLAAAKELYDLELKIEQRTTRCQQLRAAIASGRASLREREADS</sequence>
<comment type="similarity">
    <text evidence="2">Belongs to the SPF27 family.</text>
</comment>
<evidence type="ECO:0000256" key="6">
    <source>
        <dbReference type="ARBA" id="ARBA00023242"/>
    </source>
</evidence>
<evidence type="ECO:0000256" key="3">
    <source>
        <dbReference type="ARBA" id="ARBA00022664"/>
    </source>
</evidence>
<proteinExistence type="inferred from homology"/>
<name>A0A0G4IYF7_PLABS</name>
<keyword evidence="4" id="KW-0747">Spliceosome</keyword>
<evidence type="ECO:0000313" key="7">
    <source>
        <dbReference type="EMBL" id="CEP00393.1"/>
    </source>
</evidence>
<reference evidence="7 8" key="1">
    <citation type="submission" date="2015-02" db="EMBL/GenBank/DDBJ databases">
        <authorList>
            <person name="Chooi Y.-H."/>
        </authorList>
    </citation>
    <scope>NUCLEOTIDE SEQUENCE [LARGE SCALE GENOMIC DNA]</scope>
    <source>
        <strain evidence="7">E3</strain>
    </source>
</reference>
<comment type="subcellular location">
    <subcellularLocation>
        <location evidence="1">Nucleus</location>
    </subcellularLocation>
</comment>
<dbReference type="AlphaFoldDB" id="A0A0G4IYF7"/>
<keyword evidence="5" id="KW-0508">mRNA splicing</keyword>
<dbReference type="GO" id="GO:0008380">
    <property type="term" value="P:RNA splicing"/>
    <property type="evidence" value="ECO:0007669"/>
    <property type="project" value="UniProtKB-KW"/>
</dbReference>
<dbReference type="Proteomes" id="UP000039324">
    <property type="component" value="Unassembled WGS sequence"/>
</dbReference>
<organism evidence="7 8">
    <name type="scientific">Plasmodiophora brassicae</name>
    <name type="common">Clubroot disease agent</name>
    <dbReference type="NCBI Taxonomy" id="37360"/>
    <lineage>
        <taxon>Eukaryota</taxon>
        <taxon>Sar</taxon>
        <taxon>Rhizaria</taxon>
        <taxon>Endomyxa</taxon>
        <taxon>Phytomyxea</taxon>
        <taxon>Plasmodiophorida</taxon>
        <taxon>Plasmodiophoridae</taxon>
        <taxon>Plasmodiophora</taxon>
    </lineage>
</organism>
<evidence type="ECO:0000313" key="8">
    <source>
        <dbReference type="Proteomes" id="UP000039324"/>
    </source>
</evidence>
<keyword evidence="6" id="KW-0539">Nucleus</keyword>
<evidence type="ECO:0000256" key="5">
    <source>
        <dbReference type="ARBA" id="ARBA00023187"/>
    </source>
</evidence>
<evidence type="ECO:0000256" key="4">
    <source>
        <dbReference type="ARBA" id="ARBA00022728"/>
    </source>
</evidence>